<gene>
    <name evidence="1" type="ORF">CcCBS67573_g06819</name>
</gene>
<name>A0A507F1R1_9FUNG</name>
<dbReference type="PANTHER" id="PTHR11012">
    <property type="entry name" value="PROTEIN KINASE-LIKE DOMAIN-CONTAINING"/>
    <property type="match status" value="1"/>
</dbReference>
<dbReference type="AlphaFoldDB" id="A0A507F1R1"/>
<proteinExistence type="predicted"/>
<evidence type="ECO:0008006" key="3">
    <source>
        <dbReference type="Google" id="ProtNLM"/>
    </source>
</evidence>
<accession>A0A507F1R1</accession>
<reference evidence="1 2" key="1">
    <citation type="journal article" date="2019" name="Sci. Rep.">
        <title>Comparative genomics of chytrid fungi reveal insights into the obligate biotrophic and pathogenic lifestyle of Synchytrium endobioticum.</title>
        <authorList>
            <person name="van de Vossenberg B.T.L.H."/>
            <person name="Warris S."/>
            <person name="Nguyen H.D.T."/>
            <person name="van Gent-Pelzer M.P.E."/>
            <person name="Joly D.L."/>
            <person name="van de Geest H.C."/>
            <person name="Bonants P.J.M."/>
            <person name="Smith D.S."/>
            <person name="Levesque C.A."/>
            <person name="van der Lee T.A.J."/>
        </authorList>
    </citation>
    <scope>NUCLEOTIDE SEQUENCE [LARGE SCALE GENOMIC DNA]</scope>
    <source>
        <strain evidence="1 2">CBS 675.73</strain>
    </source>
</reference>
<dbReference type="Proteomes" id="UP000320333">
    <property type="component" value="Unassembled WGS sequence"/>
</dbReference>
<dbReference type="PANTHER" id="PTHR11012:SF30">
    <property type="entry name" value="PROTEIN KINASE-LIKE DOMAIN-CONTAINING"/>
    <property type="match status" value="1"/>
</dbReference>
<dbReference type="EMBL" id="QEAP01000312">
    <property type="protein sequence ID" value="TPX69537.1"/>
    <property type="molecule type" value="Genomic_DNA"/>
</dbReference>
<dbReference type="SUPFAM" id="SSF56112">
    <property type="entry name" value="Protein kinase-like (PK-like)"/>
    <property type="match status" value="1"/>
</dbReference>
<dbReference type="InterPro" id="IPR011009">
    <property type="entry name" value="Kinase-like_dom_sf"/>
</dbReference>
<organism evidence="1 2">
    <name type="scientific">Chytriomyces confervae</name>
    <dbReference type="NCBI Taxonomy" id="246404"/>
    <lineage>
        <taxon>Eukaryota</taxon>
        <taxon>Fungi</taxon>
        <taxon>Fungi incertae sedis</taxon>
        <taxon>Chytridiomycota</taxon>
        <taxon>Chytridiomycota incertae sedis</taxon>
        <taxon>Chytridiomycetes</taxon>
        <taxon>Chytridiales</taxon>
        <taxon>Chytriomycetaceae</taxon>
        <taxon>Chytriomyces</taxon>
    </lineage>
</organism>
<dbReference type="Gene3D" id="3.90.1200.10">
    <property type="match status" value="1"/>
</dbReference>
<sequence length="334" mass="38205">MDSDYEQSGKDVRIASLWDGMGSIVKRTYKQRSSGDSVSVMVKTVAPKKPASRPTESFQRKIISYQVERYFYSIMNQLVPLPVEPCMFRVARLYASAPTVLFMEDLSVAYPDTMSALVTQVEAKAALKWFANLHGYFMGSSSSSQSHPLRSMTETTSTEEGVWDQGSYWYLATRSSEFSRLDKDWQQLGTRVDELLLSIPKDLTTLIHGDAKTENCLLNHAMLDSDGLPAIAFCDFQYVGYGSGMKDVVYFLATSIDWLDEKVEAELLDWYFTCLIRALKKRGSVWKTFTKEVMMDQFELCMIDWLRFMKGWGLWGNASYVQSRVSKIRKSRGW</sequence>
<dbReference type="STRING" id="246404.A0A507F1R1"/>
<evidence type="ECO:0000313" key="2">
    <source>
        <dbReference type="Proteomes" id="UP000320333"/>
    </source>
</evidence>
<dbReference type="OrthoDB" id="411145at2759"/>
<keyword evidence="2" id="KW-1185">Reference proteome</keyword>
<comment type="caution">
    <text evidence="1">The sequence shown here is derived from an EMBL/GenBank/DDBJ whole genome shotgun (WGS) entry which is preliminary data.</text>
</comment>
<protein>
    <recommendedName>
        <fullName evidence="3">CHK kinase-like domain-containing protein</fullName>
    </recommendedName>
</protein>
<evidence type="ECO:0000313" key="1">
    <source>
        <dbReference type="EMBL" id="TPX69537.1"/>
    </source>
</evidence>
<dbReference type="Pfam" id="PF02958">
    <property type="entry name" value="EcKL"/>
    <property type="match status" value="1"/>
</dbReference>
<dbReference type="InterPro" id="IPR004119">
    <property type="entry name" value="EcKL"/>
</dbReference>